<dbReference type="EMBL" id="JAKELO010000002">
    <property type="protein sequence ID" value="MDE4908096.1"/>
    <property type="molecule type" value="Genomic_DNA"/>
</dbReference>
<dbReference type="AlphaFoldDB" id="A0A9Q4PX23"/>
<protein>
    <recommendedName>
        <fullName evidence="3">Cohesin domain-containing protein</fullName>
    </recommendedName>
</protein>
<keyword evidence="2" id="KW-1185">Reference proteome</keyword>
<reference evidence="1" key="1">
    <citation type="submission" date="2022-01" db="EMBL/GenBank/DDBJ databases">
        <title>Draft genome of Methanogenium marinum DSM 15558.</title>
        <authorList>
            <person name="Chen S.-C."/>
            <person name="You Y.-T."/>
        </authorList>
    </citation>
    <scope>NUCLEOTIDE SEQUENCE</scope>
    <source>
        <strain evidence="1">DSM 15558</strain>
    </source>
</reference>
<evidence type="ECO:0008006" key="3">
    <source>
        <dbReference type="Google" id="ProtNLM"/>
    </source>
</evidence>
<gene>
    <name evidence="1" type="ORF">L0665_05675</name>
</gene>
<comment type="caution">
    <text evidence="1">The sequence shown here is derived from an EMBL/GenBank/DDBJ whole genome shotgun (WGS) entry which is preliminary data.</text>
</comment>
<evidence type="ECO:0000313" key="2">
    <source>
        <dbReference type="Proteomes" id="UP001143747"/>
    </source>
</evidence>
<sequence length="462" mass="48889">MQALKVLLLSMLCFVALCCGAATALNVSMNDVTVSAGEEGVLEVILDAAPAGLSAYNLTLSFVNDSVAEFTGVEFPEWIVSSGNSTFPAPLVNLTGVNESPSIEEIPGPVLLATVRVRGIAVGESPVEVFVHQMDDGNGTMMDVECMVSIISVNESLADTPIDSPLPIGPGEDNADVLSVGILNVTVNAGAEEVVNVTFDAVPQGVNVYNLTVSLENESVAEWVGVELPSWVTSFENITFPNSSVNLQITGDSQMVNESADPILLASLHVRGITPGVSPVIVIIHQMDVENGTVMDVEGVPGFVYVNGSIDVPVEENDPVESSSDDGDGGEGYRYICNIAGDISFGTLEEGYNEESVFFDIETDDPDVTAVKITVRDTNLLTQGFLASDRDTLSLPLQVKGGNIIDYQNLNCSEVVLTFPISEDDLGGLTIEPLILNQPVPSINSCLAGDYRISLSFDSVFV</sequence>
<dbReference type="Proteomes" id="UP001143747">
    <property type="component" value="Unassembled WGS sequence"/>
</dbReference>
<accession>A0A9Q4PX23</accession>
<evidence type="ECO:0000313" key="1">
    <source>
        <dbReference type="EMBL" id="MDE4908096.1"/>
    </source>
</evidence>
<proteinExistence type="predicted"/>
<organism evidence="1 2">
    <name type="scientific">Methanogenium marinum</name>
    <dbReference type="NCBI Taxonomy" id="348610"/>
    <lineage>
        <taxon>Archaea</taxon>
        <taxon>Methanobacteriati</taxon>
        <taxon>Methanobacteriota</taxon>
        <taxon>Stenosarchaea group</taxon>
        <taxon>Methanomicrobia</taxon>
        <taxon>Methanomicrobiales</taxon>
        <taxon>Methanomicrobiaceae</taxon>
        <taxon>Methanogenium</taxon>
    </lineage>
</organism>
<name>A0A9Q4PX23_9EURY</name>
<dbReference type="RefSeq" id="WP_274924731.1">
    <property type="nucleotide sequence ID" value="NZ_JAKELO010000002.1"/>
</dbReference>